<accession>A0A6G1PWC5</accession>
<organism evidence="1 2">
    <name type="scientific">Channa argus</name>
    <name type="common">Northern snakehead</name>
    <name type="synonym">Ophicephalus argus</name>
    <dbReference type="NCBI Taxonomy" id="215402"/>
    <lineage>
        <taxon>Eukaryota</taxon>
        <taxon>Metazoa</taxon>
        <taxon>Chordata</taxon>
        <taxon>Craniata</taxon>
        <taxon>Vertebrata</taxon>
        <taxon>Euteleostomi</taxon>
        <taxon>Actinopterygii</taxon>
        <taxon>Neopterygii</taxon>
        <taxon>Teleostei</taxon>
        <taxon>Neoteleostei</taxon>
        <taxon>Acanthomorphata</taxon>
        <taxon>Anabantaria</taxon>
        <taxon>Anabantiformes</taxon>
        <taxon>Channoidei</taxon>
        <taxon>Channidae</taxon>
        <taxon>Channa</taxon>
    </lineage>
</organism>
<evidence type="ECO:0000313" key="2">
    <source>
        <dbReference type="Proteomes" id="UP000503349"/>
    </source>
</evidence>
<reference evidence="2" key="2">
    <citation type="submission" date="2019-02" db="EMBL/GenBank/DDBJ databases">
        <title>Opniocepnalus argus Var Kimnra genome.</title>
        <authorList>
            <person name="Zhou C."/>
            <person name="Xiao S."/>
        </authorList>
    </citation>
    <scope>NUCLEOTIDE SEQUENCE [LARGE SCALE GENOMIC DNA]</scope>
</reference>
<proteinExistence type="predicted"/>
<gene>
    <name evidence="1" type="ORF">EXN66_Car010251</name>
</gene>
<dbReference type="Proteomes" id="UP000503349">
    <property type="component" value="Chromosome 10"/>
</dbReference>
<name>A0A6G1PWC5_CHAAH</name>
<dbReference type="AlphaFoldDB" id="A0A6G1PWC5"/>
<keyword evidence="2" id="KW-1185">Reference proteome</keyword>
<dbReference type="EMBL" id="CM015721">
    <property type="protein sequence ID" value="KAF3694575.1"/>
    <property type="molecule type" value="Genomic_DNA"/>
</dbReference>
<evidence type="ECO:0000313" key="1">
    <source>
        <dbReference type="EMBL" id="KAF3694575.1"/>
    </source>
</evidence>
<reference evidence="1 2" key="1">
    <citation type="submission" date="2019-02" db="EMBL/GenBank/DDBJ databases">
        <title>Opniocepnalus argus genome.</title>
        <authorList>
            <person name="Zhou C."/>
            <person name="Xiao S."/>
        </authorList>
    </citation>
    <scope>NUCLEOTIDE SEQUENCE [LARGE SCALE GENOMIC DNA]</scope>
    <source>
        <strain evidence="1">OARG1902GOOAL</strain>
        <tissue evidence="1">Muscle</tissue>
    </source>
</reference>
<sequence>MLWLEEEEKRLTLHLRSDQRKCARIVMMLFGQTCGSHRRPGCSSSVNTGASKLANMGFASFINPPA</sequence>
<protein>
    <submittedName>
        <fullName evidence="1">Uncharacterized protein</fullName>
    </submittedName>
</protein>